<dbReference type="Gene3D" id="3.50.30.50">
    <property type="entry name" value="Putative cyclase"/>
    <property type="match status" value="1"/>
</dbReference>
<reference evidence="2" key="1">
    <citation type="submission" date="2016-10" db="EMBL/GenBank/DDBJ databases">
        <authorList>
            <person name="Varghese N."/>
        </authorList>
    </citation>
    <scope>NUCLEOTIDE SEQUENCE [LARGE SCALE GENOMIC DNA]</scope>
    <source>
        <strain evidence="2">DSM 44719</strain>
    </source>
</reference>
<dbReference type="PANTHER" id="PTHR31118:SF32">
    <property type="entry name" value="KYNURENINE FORMAMIDASE"/>
    <property type="match status" value="1"/>
</dbReference>
<accession>A0A1H4IKE6</accession>
<dbReference type="EMBL" id="FNTL01000002">
    <property type="protein sequence ID" value="SEB34126.1"/>
    <property type="molecule type" value="Genomic_DNA"/>
</dbReference>
<dbReference type="PANTHER" id="PTHR31118">
    <property type="entry name" value="CYCLASE-LIKE PROTEIN 2"/>
    <property type="match status" value="1"/>
</dbReference>
<evidence type="ECO:0000313" key="2">
    <source>
        <dbReference type="Proteomes" id="UP000183407"/>
    </source>
</evidence>
<evidence type="ECO:0000313" key="1">
    <source>
        <dbReference type="EMBL" id="SEB34126.1"/>
    </source>
</evidence>
<gene>
    <name evidence="1" type="ORF">SAMN04490220_0091</name>
</gene>
<dbReference type="AlphaFoldDB" id="A0A1H4IKE6"/>
<name>A0A1H4IKE6_RHOJO</name>
<proteinExistence type="predicted"/>
<organism evidence="1 2">
    <name type="scientific">Rhodococcus jostii</name>
    <dbReference type="NCBI Taxonomy" id="132919"/>
    <lineage>
        <taxon>Bacteria</taxon>
        <taxon>Bacillati</taxon>
        <taxon>Actinomycetota</taxon>
        <taxon>Actinomycetes</taxon>
        <taxon>Mycobacteriales</taxon>
        <taxon>Nocardiaceae</taxon>
        <taxon>Rhodococcus</taxon>
    </lineage>
</organism>
<dbReference type="Proteomes" id="UP000183407">
    <property type="component" value="Unassembled WGS sequence"/>
</dbReference>
<dbReference type="InterPro" id="IPR037175">
    <property type="entry name" value="KFase_sf"/>
</dbReference>
<dbReference type="GO" id="GO:0019441">
    <property type="term" value="P:L-tryptophan catabolic process to kynurenine"/>
    <property type="evidence" value="ECO:0007669"/>
    <property type="project" value="InterPro"/>
</dbReference>
<dbReference type="GO" id="GO:0004061">
    <property type="term" value="F:arylformamidase activity"/>
    <property type="evidence" value="ECO:0007669"/>
    <property type="project" value="InterPro"/>
</dbReference>
<sequence>MTMLSLSHHWVPGMQGVPVLPTVEADHVLNIDRGDAIRVQHVSAPSHMGTHIDAPSHTFADGRTIDEYPLERFIGPAVISSPACSYGTTITVDDILAGGPEPQRGDMLLIHTGWGAKFGDPSYLSHPSLDESVATWAAELGLGLIGMDLLTPELPAQDRDATFAFQLHRGLLGADVLIAENLVFPRIEERRVRAVAAPVALAGGDAGWTNFVVEW</sequence>
<dbReference type="OrthoDB" id="7067800at2"/>
<dbReference type="SUPFAM" id="SSF102198">
    <property type="entry name" value="Putative cyclase"/>
    <property type="match status" value="1"/>
</dbReference>
<protein>
    <submittedName>
        <fullName evidence="1">Kynurenine formamidase</fullName>
    </submittedName>
</protein>
<dbReference type="Pfam" id="PF04199">
    <property type="entry name" value="Cyclase"/>
    <property type="match status" value="1"/>
</dbReference>
<dbReference type="InterPro" id="IPR007325">
    <property type="entry name" value="KFase/CYL"/>
</dbReference>
<dbReference type="RefSeq" id="WP_073369008.1">
    <property type="nucleotide sequence ID" value="NZ_FNTL01000002.1"/>
</dbReference>